<comment type="subcellular location">
    <subcellularLocation>
        <location evidence="3">Nucleus</location>
    </subcellularLocation>
</comment>
<accession>A0A0N1P261</accession>
<feature type="compositionally biased region" description="Basic and acidic residues" evidence="4">
    <location>
        <begin position="385"/>
        <end position="403"/>
    </location>
</feature>
<keyword evidence="3" id="KW-0747">Spliceosome</keyword>
<gene>
    <name evidence="6" type="ORF">AB675_5401</name>
</gene>
<evidence type="ECO:0000259" key="5">
    <source>
        <dbReference type="Pfam" id="PF02731"/>
    </source>
</evidence>
<dbReference type="VEuPathDB" id="FungiDB:AB675_5401"/>
<proteinExistence type="inferred from homology"/>
<keyword evidence="3" id="KW-0507">mRNA processing</keyword>
<feature type="compositionally biased region" description="Basic and acidic residues" evidence="4">
    <location>
        <begin position="410"/>
        <end position="428"/>
    </location>
</feature>
<feature type="compositionally biased region" description="Basic and acidic residues" evidence="4">
    <location>
        <begin position="523"/>
        <end position="543"/>
    </location>
</feature>
<feature type="compositionally biased region" description="Low complexity" evidence="4">
    <location>
        <begin position="366"/>
        <end position="376"/>
    </location>
</feature>
<feature type="domain" description="SKI-interacting protein SKIP SNW" evidence="5">
    <location>
        <begin position="189"/>
        <end position="346"/>
    </location>
</feature>
<comment type="similarity">
    <text evidence="1 3">Belongs to the SNW family.</text>
</comment>
<evidence type="ECO:0000256" key="1">
    <source>
        <dbReference type="ARBA" id="ARBA00010197"/>
    </source>
</evidence>
<organism evidence="6 7">
    <name type="scientific">Cyphellophora attinorum</name>
    <dbReference type="NCBI Taxonomy" id="1664694"/>
    <lineage>
        <taxon>Eukaryota</taxon>
        <taxon>Fungi</taxon>
        <taxon>Dikarya</taxon>
        <taxon>Ascomycota</taxon>
        <taxon>Pezizomycotina</taxon>
        <taxon>Eurotiomycetes</taxon>
        <taxon>Chaetothyriomycetidae</taxon>
        <taxon>Chaetothyriales</taxon>
        <taxon>Cyphellophoraceae</taxon>
        <taxon>Cyphellophora</taxon>
    </lineage>
</organism>
<keyword evidence="7" id="KW-1185">Reference proteome</keyword>
<dbReference type="EMBL" id="LFJN01000008">
    <property type="protein sequence ID" value="KPI41844.1"/>
    <property type="molecule type" value="Genomic_DNA"/>
</dbReference>
<protein>
    <recommendedName>
        <fullName evidence="2 3">Pre-mRNA-processing protein 45</fullName>
    </recommendedName>
</protein>
<evidence type="ECO:0000256" key="4">
    <source>
        <dbReference type="SAM" id="MobiDB-lite"/>
    </source>
</evidence>
<dbReference type="OrthoDB" id="666364at2759"/>
<feature type="region of interest" description="Disordered" evidence="4">
    <location>
        <begin position="557"/>
        <end position="588"/>
    </location>
</feature>
<evidence type="ECO:0000256" key="3">
    <source>
        <dbReference type="RuleBase" id="RU367140"/>
    </source>
</evidence>
<feature type="compositionally biased region" description="Basic and acidic residues" evidence="4">
    <location>
        <begin position="201"/>
        <end position="223"/>
    </location>
</feature>
<dbReference type="STRING" id="1664694.A0A0N1P261"/>
<feature type="compositionally biased region" description="Basic and acidic residues" evidence="4">
    <location>
        <begin position="14"/>
        <end position="23"/>
    </location>
</feature>
<dbReference type="InterPro" id="IPR017862">
    <property type="entry name" value="SKI-int_prot_SKIP"/>
</dbReference>
<feature type="compositionally biased region" description="Pro residues" evidence="4">
    <location>
        <begin position="231"/>
        <end position="242"/>
    </location>
</feature>
<evidence type="ECO:0000313" key="6">
    <source>
        <dbReference type="EMBL" id="KPI41844.1"/>
    </source>
</evidence>
<keyword evidence="3" id="KW-0508">mRNA splicing</keyword>
<feature type="region of interest" description="Disordered" evidence="4">
    <location>
        <begin position="515"/>
        <end position="543"/>
    </location>
</feature>
<evidence type="ECO:0000256" key="2">
    <source>
        <dbReference type="ARBA" id="ARBA00022160"/>
    </source>
</evidence>
<sequence>MASGLFASLPKPKYTGEHEEVPTHARPSGPRIVGRDAIDESQIVLRRTGPPPYGQRTSWRPRAQEDFGDGGAFPEVPVAQYPLGMGKADTGKSSNALALQVDAEGKVKYDAIARQGHSDDRIIQSSFKDLIPLRQQANAGEISLDRPTEEEVADTTERTKLALEKLVSGAVAAQKPKNVKGGKRDDPTFVRYTPANQMGDNSKKNDRIFKIVQKQEDPMEPPKFKHKKIPRGPPSPPPPVMHSPPRKLTAEDQEAWKIPPPVSNWKNPKGYTVPLDKRLAADGRALQDVTINDKFAQFAEALFTADRHAREEISLRAQMQQKLAEKEKLQKEEHLREMARQAREQRQASARRDSDSHSRRRRSRSRSYSASSYSSRSESDPEASAVRERELARKEKREEDQRKLRQSRMGAEKRMQQMAREQNRDISEKVALGLAKPTQNKETMYDSRLFNQSSGFDSGFNEDQHYDKPLFAAQEAANRIYRPTVNDDADDGGEEASTREMNKIEKGNRFDILGKAKQGFKGSDSKAEREAGPVMFERDKEDPFGIDALIGEAKDKAATSSKKYGLERVERDDDEGGRRKRARVDDED</sequence>
<dbReference type="Proteomes" id="UP000038010">
    <property type="component" value="Unassembled WGS sequence"/>
</dbReference>
<feature type="compositionally biased region" description="Basic and acidic residues" evidence="4">
    <location>
        <begin position="323"/>
        <end position="357"/>
    </location>
</feature>
<dbReference type="GO" id="GO:0000398">
    <property type="term" value="P:mRNA splicing, via spliceosome"/>
    <property type="evidence" value="ECO:0007669"/>
    <property type="project" value="InterPro"/>
</dbReference>
<comment type="caution">
    <text evidence="6">The sequence shown here is derived from an EMBL/GenBank/DDBJ whole genome shotgun (WGS) entry which is preliminary data.</text>
</comment>
<feature type="region of interest" description="Disordered" evidence="4">
    <location>
        <begin position="320"/>
        <end position="439"/>
    </location>
</feature>
<feature type="region of interest" description="Disordered" evidence="4">
    <location>
        <begin position="1"/>
        <end position="74"/>
    </location>
</feature>
<feature type="region of interest" description="Disordered" evidence="4">
    <location>
        <begin position="479"/>
        <end position="501"/>
    </location>
</feature>
<comment type="function">
    <text evidence="3">Involved in pre-mRNA splicing.</text>
</comment>
<dbReference type="GeneID" id="28737490"/>
<dbReference type="Pfam" id="PF02731">
    <property type="entry name" value="SKIP_SNW"/>
    <property type="match status" value="1"/>
</dbReference>
<name>A0A0N1P261_9EURO</name>
<reference evidence="6 7" key="1">
    <citation type="submission" date="2015-06" db="EMBL/GenBank/DDBJ databases">
        <title>Draft genome of the ant-associated black yeast Phialophora attae CBS 131958.</title>
        <authorList>
            <person name="Moreno L.F."/>
            <person name="Stielow B.J."/>
            <person name="de Hoog S."/>
            <person name="Vicente V.A."/>
            <person name="Weiss V.A."/>
            <person name="de Vries M."/>
            <person name="Cruz L.M."/>
            <person name="Souza E.M."/>
        </authorList>
    </citation>
    <scope>NUCLEOTIDE SEQUENCE [LARGE SCALE GENOMIC DNA]</scope>
    <source>
        <strain evidence="6 7">CBS 131958</strain>
    </source>
</reference>
<feature type="region of interest" description="Disordered" evidence="4">
    <location>
        <begin position="174"/>
        <end position="251"/>
    </location>
</feature>
<evidence type="ECO:0000313" key="7">
    <source>
        <dbReference type="Proteomes" id="UP000038010"/>
    </source>
</evidence>
<keyword evidence="3" id="KW-0539">Nucleus</keyword>
<comment type="subunit">
    <text evidence="3">Associated with the spliceosome.</text>
</comment>
<dbReference type="AlphaFoldDB" id="A0A0N1P261"/>
<dbReference type="RefSeq" id="XP_018001807.1">
    <property type="nucleotide sequence ID" value="XM_018145610.1"/>
</dbReference>
<dbReference type="InterPro" id="IPR004015">
    <property type="entry name" value="SKI-int_prot_SKIP_SNW-dom"/>
</dbReference>
<dbReference type="GO" id="GO:0005681">
    <property type="term" value="C:spliceosomal complex"/>
    <property type="evidence" value="ECO:0007669"/>
    <property type="project" value="UniProtKB-UniRule"/>
</dbReference>
<dbReference type="PANTHER" id="PTHR12096">
    <property type="entry name" value="NUCLEAR PROTEIN SKIP-RELATED"/>
    <property type="match status" value="1"/>
</dbReference>